<protein>
    <submittedName>
        <fullName evidence="2">Lipoprotein</fullName>
    </submittedName>
</protein>
<dbReference type="PROSITE" id="PS51257">
    <property type="entry name" value="PROKAR_LIPOPROTEIN"/>
    <property type="match status" value="1"/>
</dbReference>
<dbReference type="Proteomes" id="UP000203589">
    <property type="component" value="Chromosome"/>
</dbReference>
<gene>
    <name evidence="2" type="ORF">ANTHELSMS3_01568</name>
</gene>
<proteinExistence type="predicted"/>
<accession>A0A222E224</accession>
<dbReference type="Pfam" id="PF11150">
    <property type="entry name" value="DUF2927"/>
    <property type="match status" value="1"/>
</dbReference>
<dbReference type="InterPro" id="IPR021323">
    <property type="entry name" value="DUF2927"/>
</dbReference>
<dbReference type="AlphaFoldDB" id="A0A222E224"/>
<evidence type="ECO:0000313" key="3">
    <source>
        <dbReference type="Proteomes" id="UP000203589"/>
    </source>
</evidence>
<dbReference type="RefSeq" id="WP_198319962.1">
    <property type="nucleotide sequence ID" value="NZ_CP022540.1"/>
</dbReference>
<reference evidence="2 3" key="1">
    <citation type="submission" date="2017-07" db="EMBL/GenBank/DDBJ databases">
        <title>Genome Sequence of Antarctobacter heliothermus Strain SMS3 Isolated from a culture of the Diatom Skeletonema marinoi.</title>
        <authorList>
            <person name="Topel M."/>
            <person name="Pinder M.I.M."/>
            <person name="Johansson O.N."/>
            <person name="Kourtchenko O."/>
            <person name="Godhe A."/>
            <person name="Clarke A.K."/>
        </authorList>
    </citation>
    <scope>NUCLEOTIDE SEQUENCE [LARGE SCALE GENOMIC DNA]</scope>
    <source>
        <strain evidence="2 3">SMS3</strain>
    </source>
</reference>
<dbReference type="EMBL" id="CP022540">
    <property type="protein sequence ID" value="ASP20264.1"/>
    <property type="molecule type" value="Genomic_DNA"/>
</dbReference>
<evidence type="ECO:0000313" key="2">
    <source>
        <dbReference type="EMBL" id="ASP20264.1"/>
    </source>
</evidence>
<name>A0A222E224_9RHOB</name>
<feature type="compositionally biased region" description="Low complexity" evidence="1">
    <location>
        <begin position="42"/>
        <end position="56"/>
    </location>
</feature>
<sequence length="323" mass="34450">MRGGLASAFALAAALTLSGCVGSDLAPRKTSVTPEARPPGAAPAATAPTPEASPASKALSQYYGRVQNDLVARGLLRTDGGGPDTAFTDTMLVRNFAAIALEEEYERGAGLRPSSGAPSAIKKWTIPVRMTTEFGAHVPKEQIASSKAAVASYAARLSRITGHPISMVDSNPNYHVLFMSEDDADQIAPRIRQIVPDVNPNALRIFNNLPRGIHCVVVAFSRSPGGYDYGTAIAIIRSEHPPLLRRSCIHEELAQGMGLGNDSPRARPSIFNDDDEFALLTTHDELLLKILYDPRLKPGMRAEEAMPIVQQKAADLMGTSGPS</sequence>
<evidence type="ECO:0000256" key="1">
    <source>
        <dbReference type="SAM" id="MobiDB-lite"/>
    </source>
</evidence>
<feature type="region of interest" description="Disordered" evidence="1">
    <location>
        <begin position="27"/>
        <end position="56"/>
    </location>
</feature>
<keyword evidence="3" id="KW-1185">Reference proteome</keyword>
<organism evidence="2 3">
    <name type="scientific">Antarctobacter heliothermus</name>
    <dbReference type="NCBI Taxonomy" id="74033"/>
    <lineage>
        <taxon>Bacteria</taxon>
        <taxon>Pseudomonadati</taxon>
        <taxon>Pseudomonadota</taxon>
        <taxon>Alphaproteobacteria</taxon>
        <taxon>Rhodobacterales</taxon>
        <taxon>Roseobacteraceae</taxon>
        <taxon>Antarctobacter</taxon>
    </lineage>
</organism>
<keyword evidence="2" id="KW-0449">Lipoprotein</keyword>
<dbReference type="KEGG" id="aht:ANTHELSMS3_01568"/>